<comment type="subcellular location">
    <subcellularLocation>
        <location evidence="2 10">Cytoplasm</location>
    </subcellularLocation>
</comment>
<evidence type="ECO:0000256" key="7">
    <source>
        <dbReference type="ARBA" id="ARBA00022679"/>
    </source>
</evidence>
<dbReference type="RefSeq" id="WP_275821613.1">
    <property type="nucleotide sequence ID" value="NZ_BAAANM010000024.1"/>
</dbReference>
<evidence type="ECO:0000313" key="11">
    <source>
        <dbReference type="EMBL" id="MDF2260713.1"/>
    </source>
</evidence>
<organism evidence="11 12">
    <name type="scientific">Streptantibioticus ferralitis</name>
    <dbReference type="NCBI Taxonomy" id="236510"/>
    <lineage>
        <taxon>Bacteria</taxon>
        <taxon>Bacillati</taxon>
        <taxon>Actinomycetota</taxon>
        <taxon>Actinomycetes</taxon>
        <taxon>Kitasatosporales</taxon>
        <taxon>Streptomycetaceae</taxon>
        <taxon>Streptantibioticus</taxon>
    </lineage>
</organism>
<dbReference type="HAMAP" id="MF_00493">
    <property type="entry name" value="Transaldolase_2"/>
    <property type="match status" value="1"/>
</dbReference>
<gene>
    <name evidence="10 11" type="primary">tal</name>
    <name evidence="11" type="ORF">P2L57_34880</name>
</gene>
<dbReference type="InterPro" id="IPR001585">
    <property type="entry name" value="TAL/FSA"/>
</dbReference>
<name>A0ABT5ZAE9_9ACTN</name>
<evidence type="ECO:0000256" key="4">
    <source>
        <dbReference type="ARBA" id="ARBA00008426"/>
    </source>
</evidence>
<dbReference type="SUPFAM" id="SSF51569">
    <property type="entry name" value="Aldolase"/>
    <property type="match status" value="1"/>
</dbReference>
<dbReference type="InterPro" id="IPR004732">
    <property type="entry name" value="Transaldolase_2"/>
</dbReference>
<comment type="pathway">
    <text evidence="3 10">Carbohydrate degradation; pentose phosphate pathway; D-glyceraldehyde 3-phosphate and beta-D-fructose 6-phosphate from D-ribose 5-phosphate and D-xylulose 5-phosphate (non-oxidative stage): step 2/3.</text>
</comment>
<accession>A0ABT5ZAE9</accession>
<dbReference type="EMBL" id="JARHTQ010000038">
    <property type="protein sequence ID" value="MDF2260713.1"/>
    <property type="molecule type" value="Genomic_DNA"/>
</dbReference>
<protein>
    <recommendedName>
        <fullName evidence="5 10">Transaldolase</fullName>
        <ecNumber evidence="5 10">2.2.1.2</ecNumber>
    </recommendedName>
</protein>
<evidence type="ECO:0000256" key="5">
    <source>
        <dbReference type="ARBA" id="ARBA00013151"/>
    </source>
</evidence>
<dbReference type="InterPro" id="IPR013785">
    <property type="entry name" value="Aldolase_TIM"/>
</dbReference>
<evidence type="ECO:0000256" key="10">
    <source>
        <dbReference type="HAMAP-Rule" id="MF_00493"/>
    </source>
</evidence>
<dbReference type="EC" id="2.2.1.2" evidence="5 10"/>
<keyword evidence="9 10" id="KW-0704">Schiff base</keyword>
<feature type="active site" description="Schiff-base intermediate with substrate" evidence="10">
    <location>
        <position position="148"/>
    </location>
</feature>
<evidence type="ECO:0000313" key="12">
    <source>
        <dbReference type="Proteomes" id="UP001220022"/>
    </source>
</evidence>
<dbReference type="PIRSF" id="PIRSF036915">
    <property type="entry name" value="Trnald_Bac_Plnt"/>
    <property type="match status" value="1"/>
</dbReference>
<comment type="similarity">
    <text evidence="4 10">Belongs to the transaldolase family. Type 2 subfamily.</text>
</comment>
<keyword evidence="6 10" id="KW-0963">Cytoplasm</keyword>
<evidence type="ECO:0000256" key="8">
    <source>
        <dbReference type="ARBA" id="ARBA00023126"/>
    </source>
</evidence>
<keyword evidence="7 10" id="KW-0808">Transferase</keyword>
<dbReference type="PANTHER" id="PTHR10683">
    <property type="entry name" value="TRANSALDOLASE"/>
    <property type="match status" value="1"/>
</dbReference>
<evidence type="ECO:0000256" key="1">
    <source>
        <dbReference type="ARBA" id="ARBA00003518"/>
    </source>
</evidence>
<comment type="catalytic activity">
    <reaction evidence="10">
        <text>D-sedoheptulose 7-phosphate + D-glyceraldehyde 3-phosphate = D-erythrose 4-phosphate + beta-D-fructose 6-phosphate</text>
        <dbReference type="Rhea" id="RHEA:17053"/>
        <dbReference type="ChEBI" id="CHEBI:16897"/>
        <dbReference type="ChEBI" id="CHEBI:57483"/>
        <dbReference type="ChEBI" id="CHEBI:57634"/>
        <dbReference type="ChEBI" id="CHEBI:59776"/>
        <dbReference type="EC" id="2.2.1.2"/>
    </reaction>
</comment>
<dbReference type="PANTHER" id="PTHR10683:SF31">
    <property type="entry name" value="TRANSALDOLASE"/>
    <property type="match status" value="1"/>
</dbReference>
<comment type="caution">
    <text evidence="11">The sequence shown here is derived from an EMBL/GenBank/DDBJ whole genome shotgun (WGS) entry which is preliminary data.</text>
</comment>
<evidence type="ECO:0000256" key="2">
    <source>
        <dbReference type="ARBA" id="ARBA00004496"/>
    </source>
</evidence>
<keyword evidence="12" id="KW-1185">Reference proteome</keyword>
<proteinExistence type="inferred from homology"/>
<evidence type="ECO:0000256" key="6">
    <source>
        <dbReference type="ARBA" id="ARBA00022490"/>
    </source>
</evidence>
<dbReference type="Gene3D" id="3.20.20.70">
    <property type="entry name" value="Aldolase class I"/>
    <property type="match status" value="1"/>
</dbReference>
<dbReference type="Proteomes" id="UP001220022">
    <property type="component" value="Unassembled WGS sequence"/>
</dbReference>
<evidence type="ECO:0000256" key="9">
    <source>
        <dbReference type="ARBA" id="ARBA00023270"/>
    </source>
</evidence>
<evidence type="ECO:0000256" key="3">
    <source>
        <dbReference type="ARBA" id="ARBA00004857"/>
    </source>
</evidence>
<comment type="function">
    <text evidence="1 10">Transaldolase is important for the balance of metabolites in the pentose-phosphate pathway.</text>
</comment>
<reference evidence="11 12" key="1">
    <citation type="submission" date="2023-03" db="EMBL/GenBank/DDBJ databases">
        <title>Draft genome sequence of type strain Streptomyces ferralitis JCM 14344.</title>
        <authorList>
            <person name="Klaysubun C."/>
            <person name="Duangmal K."/>
        </authorList>
    </citation>
    <scope>NUCLEOTIDE SEQUENCE [LARGE SCALE GENOMIC DNA]</scope>
    <source>
        <strain evidence="11 12">JCM 14344</strain>
    </source>
</reference>
<dbReference type="GO" id="GO:0004801">
    <property type="term" value="F:transaldolase activity"/>
    <property type="evidence" value="ECO:0007669"/>
    <property type="project" value="UniProtKB-EC"/>
</dbReference>
<keyword evidence="8 10" id="KW-0570">Pentose shunt</keyword>
<sequence length="386" mass="41575">MKDPAAVASGGDLHPLIAEGVSPWVDGIHRSLIVSGCLARLIKDAGVRGAVSNPRTLAEAVTDDPVYRDQLVRLAYRGATVGEALRALQVHDTREACDELYEVYEKTQGHDGQVSVDLDPGLAHDAEATANAAAELWRALDRPNALVKIPATTEGLSAIRECLGRGIGVHATEIYSIARYRETVDAYFDGLEHALTEGGRLSAIASVASFPVSRLDAEVDARLDELRGLDEPTRGAARTVRGAAALTNARLMYQGYEERLGSERWRRLRAAGARPQRLMWTDTAVMDPKRSSTGYVDGIVAWGTVSAMTLPTLEAAVRHCDLRGDTLMGERESAQAVLGELDRLGISYEAVVRKAAADSEARLTAAWRALREAVAARLRIGPAPHA</sequence>
<dbReference type="Pfam" id="PF00923">
    <property type="entry name" value="TAL_FSA"/>
    <property type="match status" value="1"/>
</dbReference>
<dbReference type="NCBIfam" id="TIGR00876">
    <property type="entry name" value="tal_mycobact"/>
    <property type="match status" value="1"/>
</dbReference>